<proteinExistence type="predicted"/>
<dbReference type="InterPro" id="IPR008979">
    <property type="entry name" value="Galactose-bd-like_sf"/>
</dbReference>
<dbReference type="SUPFAM" id="SSF49785">
    <property type="entry name" value="Galactose-binding domain-like"/>
    <property type="match status" value="1"/>
</dbReference>
<dbReference type="PROSITE" id="PS50022">
    <property type="entry name" value="FA58C_3"/>
    <property type="match status" value="1"/>
</dbReference>
<dbReference type="Proteomes" id="UP000283678">
    <property type="component" value="Unassembled WGS sequence"/>
</dbReference>
<comment type="caution">
    <text evidence="3">The sequence shown here is derived from an EMBL/GenBank/DDBJ whole genome shotgun (WGS) entry which is preliminary data.</text>
</comment>
<dbReference type="Gene3D" id="2.60.40.1740">
    <property type="entry name" value="hypothetical protein (bacova_03559)"/>
    <property type="match status" value="1"/>
</dbReference>
<protein>
    <submittedName>
        <fullName evidence="3">DUF1735 domain-containing protein</fullName>
    </submittedName>
</protein>
<sequence length="331" mass="37247">MIMKKYWKLMLMAVGMSAAFTLASCNDGKDVVIDQIYYISTDPSATTYPTTFSVSLVDNSVAGRPFFYVVGKSTMRVDRNTTLRVEEDSKLVEKYNETYGKKYLPFPEGTYSFSTNEVTINQGDNFSSDTIFISFSNWDKLSKIDKYLLPVSLKAVDDKGAVSMDRNLIYFIADFSTTNTGYNKPAAWKPLDRTDWDVSFSYAYGYDEAQFGGRLAVDGDVSTTWFTWGVVSAGECWWATTLPAPTHLTGFSLTRQTTFGSSYNVREAKVKVKKEGDTEWTEAGLFRFGSFKGNDPQYAVFIPAVENVKEFRIDIVSPADFTGFAELDLYQ</sequence>
<dbReference type="InterPro" id="IPR000421">
    <property type="entry name" value="FA58C"/>
</dbReference>
<dbReference type="Pfam" id="PF00754">
    <property type="entry name" value="F5_F8_type_C"/>
    <property type="match status" value="1"/>
</dbReference>
<dbReference type="Gene3D" id="2.60.120.260">
    <property type="entry name" value="Galactose-binding domain-like"/>
    <property type="match status" value="1"/>
</dbReference>
<gene>
    <name evidence="3" type="ORF">DWW04_06725</name>
</gene>
<dbReference type="EMBL" id="QRZL01000005">
    <property type="protein sequence ID" value="RGV79550.1"/>
    <property type="molecule type" value="Genomic_DNA"/>
</dbReference>
<evidence type="ECO:0000256" key="1">
    <source>
        <dbReference type="SAM" id="SignalP"/>
    </source>
</evidence>
<evidence type="ECO:0000313" key="3">
    <source>
        <dbReference type="EMBL" id="RGV79550.1"/>
    </source>
</evidence>
<organism evidence="3 4">
    <name type="scientific">Phocaeicola dorei</name>
    <dbReference type="NCBI Taxonomy" id="357276"/>
    <lineage>
        <taxon>Bacteria</taxon>
        <taxon>Pseudomonadati</taxon>
        <taxon>Bacteroidota</taxon>
        <taxon>Bacteroidia</taxon>
        <taxon>Bacteroidales</taxon>
        <taxon>Bacteroidaceae</taxon>
        <taxon>Phocaeicola</taxon>
    </lineage>
</organism>
<name>A0A412ZH34_9BACT</name>
<feature type="signal peptide" evidence="1">
    <location>
        <begin position="1"/>
        <end position="23"/>
    </location>
</feature>
<keyword evidence="1" id="KW-0732">Signal</keyword>
<dbReference type="Pfam" id="PF08522">
    <property type="entry name" value="BT_3987-like_N"/>
    <property type="match status" value="1"/>
</dbReference>
<evidence type="ECO:0000313" key="4">
    <source>
        <dbReference type="Proteomes" id="UP000283678"/>
    </source>
</evidence>
<evidence type="ECO:0000259" key="2">
    <source>
        <dbReference type="PROSITE" id="PS50022"/>
    </source>
</evidence>
<feature type="domain" description="F5/8 type C" evidence="2">
    <location>
        <begin position="175"/>
        <end position="331"/>
    </location>
</feature>
<dbReference type="InterPro" id="IPR013728">
    <property type="entry name" value="BT_3987-like_N"/>
</dbReference>
<reference evidence="3 4" key="1">
    <citation type="submission" date="2018-08" db="EMBL/GenBank/DDBJ databases">
        <title>A genome reference for cultivated species of the human gut microbiota.</title>
        <authorList>
            <person name="Zou Y."/>
            <person name="Xue W."/>
            <person name="Luo G."/>
        </authorList>
    </citation>
    <scope>NUCLEOTIDE SEQUENCE [LARGE SCALE GENOMIC DNA]</scope>
    <source>
        <strain evidence="3 4">AF14-1AC</strain>
    </source>
</reference>
<dbReference type="AlphaFoldDB" id="A0A412ZH34"/>
<dbReference type="PROSITE" id="PS51257">
    <property type="entry name" value="PROKAR_LIPOPROTEIN"/>
    <property type="match status" value="1"/>
</dbReference>
<accession>A0A412ZH34</accession>
<feature type="chain" id="PRO_5019165142" evidence="1">
    <location>
        <begin position="24"/>
        <end position="331"/>
    </location>
</feature>